<keyword evidence="2" id="KW-1185">Reference proteome</keyword>
<name>A0A9W9G164_9EURO</name>
<evidence type="ECO:0000313" key="1">
    <source>
        <dbReference type="EMBL" id="KAJ5110172.1"/>
    </source>
</evidence>
<dbReference type="GO" id="GO:0003676">
    <property type="term" value="F:nucleic acid binding"/>
    <property type="evidence" value="ECO:0007669"/>
    <property type="project" value="InterPro"/>
</dbReference>
<evidence type="ECO:0000313" key="2">
    <source>
        <dbReference type="Proteomes" id="UP001149074"/>
    </source>
</evidence>
<protein>
    <submittedName>
        <fullName evidence="1">Nucleotide-binding alpha-beta plait</fullName>
    </submittedName>
</protein>
<dbReference type="InterPro" id="IPR012677">
    <property type="entry name" value="Nucleotide-bd_a/b_plait_sf"/>
</dbReference>
<dbReference type="AlphaFoldDB" id="A0A9W9G164"/>
<dbReference type="OrthoDB" id="336240at2759"/>
<gene>
    <name evidence="1" type="ORF">N7532_002817</name>
</gene>
<sequence length="463" mass="52612">MALDSAARPGGFDETLFDNPLMRVRLDTVLDSIPIGQDVDARIPTVSGVLCIDDIPFTVTRNEINQLLPRSARVPSECPIHIIMERTTCKTIKCYVEFRTPEDARYVYHRILNTFETKDVTSGYPVGPRIGSRAIDISISDQDTLQKSLFPLAKYIRWTQGIPVLTEIPENERWSIGFKDFLTDEEMFCMRRAAENPGRTLYANKARQRTYECMISTLYKFPWFATELYTLHERNKVFETLCAMTKKLADVLNGSVPILGLDILLLGELVRAGLHCPAFSPRMKWHLAIVANDRVAQAAMSAGFHRDFPFESLTLPTRGDPTTLFNYANLIARADTTNILPEGLVNLHEGQDVSSMYGAKLFRWDKNKAKEMKFGETIRRERELLRTLVCRGWAGVPPTPTPGRPGVQERKSIFHDPARSYLNRDWRQPEDHAAARRRVCPPGAWRALGDGDATSHRRNNTAW</sequence>
<proteinExistence type="predicted"/>
<accession>A0A9W9G164</accession>
<reference evidence="1" key="1">
    <citation type="submission" date="2022-11" db="EMBL/GenBank/DDBJ databases">
        <authorList>
            <person name="Petersen C."/>
        </authorList>
    </citation>
    <scope>NUCLEOTIDE SEQUENCE</scope>
    <source>
        <strain evidence="1">IBT 30761</strain>
    </source>
</reference>
<reference evidence="1" key="2">
    <citation type="journal article" date="2023" name="IMA Fungus">
        <title>Comparative genomic study of the Penicillium genus elucidates a diverse pangenome and 15 lateral gene transfer events.</title>
        <authorList>
            <person name="Petersen C."/>
            <person name="Sorensen T."/>
            <person name="Nielsen M.R."/>
            <person name="Sondergaard T.E."/>
            <person name="Sorensen J.L."/>
            <person name="Fitzpatrick D.A."/>
            <person name="Frisvad J.C."/>
            <person name="Nielsen K.L."/>
        </authorList>
    </citation>
    <scope>NUCLEOTIDE SEQUENCE</scope>
    <source>
        <strain evidence="1">IBT 30761</strain>
    </source>
</reference>
<organism evidence="1 2">
    <name type="scientific">Penicillium argentinense</name>
    <dbReference type="NCBI Taxonomy" id="1131581"/>
    <lineage>
        <taxon>Eukaryota</taxon>
        <taxon>Fungi</taxon>
        <taxon>Dikarya</taxon>
        <taxon>Ascomycota</taxon>
        <taxon>Pezizomycotina</taxon>
        <taxon>Eurotiomycetes</taxon>
        <taxon>Eurotiomycetidae</taxon>
        <taxon>Eurotiales</taxon>
        <taxon>Aspergillaceae</taxon>
        <taxon>Penicillium</taxon>
    </lineage>
</organism>
<dbReference type="EMBL" id="JAPQKI010000003">
    <property type="protein sequence ID" value="KAJ5110172.1"/>
    <property type="molecule type" value="Genomic_DNA"/>
</dbReference>
<dbReference type="InterPro" id="IPR035979">
    <property type="entry name" value="RBD_domain_sf"/>
</dbReference>
<dbReference type="RefSeq" id="XP_056478283.1">
    <property type="nucleotide sequence ID" value="XM_056615311.1"/>
</dbReference>
<dbReference type="Proteomes" id="UP001149074">
    <property type="component" value="Unassembled WGS sequence"/>
</dbReference>
<dbReference type="SUPFAM" id="SSF54928">
    <property type="entry name" value="RNA-binding domain, RBD"/>
    <property type="match status" value="1"/>
</dbReference>
<dbReference type="GeneID" id="81354290"/>
<comment type="caution">
    <text evidence="1">The sequence shown here is derived from an EMBL/GenBank/DDBJ whole genome shotgun (WGS) entry which is preliminary data.</text>
</comment>
<dbReference type="Gene3D" id="3.30.70.330">
    <property type="match status" value="1"/>
</dbReference>